<gene>
    <name evidence="1" type="ORF">M0812_16892</name>
</gene>
<dbReference type="Proteomes" id="UP001146793">
    <property type="component" value="Unassembled WGS sequence"/>
</dbReference>
<organism evidence="1 2">
    <name type="scientific">Anaeramoeba flamelloides</name>
    <dbReference type="NCBI Taxonomy" id="1746091"/>
    <lineage>
        <taxon>Eukaryota</taxon>
        <taxon>Metamonada</taxon>
        <taxon>Anaeramoebidae</taxon>
        <taxon>Anaeramoeba</taxon>
    </lineage>
</organism>
<reference evidence="1" key="1">
    <citation type="submission" date="2022-08" db="EMBL/GenBank/DDBJ databases">
        <title>Novel sulphate-reducing endosymbionts in the free-living metamonad Anaeramoeba.</title>
        <authorList>
            <person name="Jerlstrom-Hultqvist J."/>
            <person name="Cepicka I."/>
            <person name="Gallot-Lavallee L."/>
            <person name="Salas-Leiva D."/>
            <person name="Curtis B.A."/>
            <person name="Zahonova K."/>
            <person name="Pipaliya S."/>
            <person name="Dacks J."/>
            <person name="Roger A.J."/>
        </authorList>
    </citation>
    <scope>NUCLEOTIDE SEQUENCE</scope>
    <source>
        <strain evidence="1">Busselton2</strain>
    </source>
</reference>
<dbReference type="AlphaFoldDB" id="A0AAV7ZCG7"/>
<evidence type="ECO:0000313" key="2">
    <source>
        <dbReference type="Proteomes" id="UP001146793"/>
    </source>
</evidence>
<dbReference type="EMBL" id="JANTQA010000033">
    <property type="protein sequence ID" value="KAJ3437725.1"/>
    <property type="molecule type" value="Genomic_DNA"/>
</dbReference>
<comment type="caution">
    <text evidence="1">The sequence shown here is derived from an EMBL/GenBank/DDBJ whole genome shotgun (WGS) entry which is preliminary data.</text>
</comment>
<sequence>MDLVCQFWNKKNLARLYRSLVKHDKNVAEKSLWPAITRISTVANFLSMGKGCAFSTTIRSNVCVRSTIPHYFGSIKW</sequence>
<accession>A0AAV7ZCG7</accession>
<name>A0AAV7ZCG7_9EUKA</name>
<proteinExistence type="predicted"/>
<protein>
    <submittedName>
        <fullName evidence="1">Uncharacterized protein</fullName>
    </submittedName>
</protein>
<evidence type="ECO:0000313" key="1">
    <source>
        <dbReference type="EMBL" id="KAJ3437725.1"/>
    </source>
</evidence>